<gene>
    <name evidence="2" type="ORF">DY000_02059601</name>
</gene>
<keyword evidence="3" id="KW-1185">Reference proteome</keyword>
<evidence type="ECO:0000313" key="3">
    <source>
        <dbReference type="Proteomes" id="UP000266723"/>
    </source>
</evidence>
<feature type="compositionally biased region" description="Polar residues" evidence="1">
    <location>
        <begin position="37"/>
        <end position="79"/>
    </location>
</feature>
<protein>
    <submittedName>
        <fullName evidence="2">Uncharacterized protein</fullName>
    </submittedName>
</protein>
<reference evidence="2 3" key="1">
    <citation type="journal article" date="2020" name="BMC Genomics">
        <title>Intraspecific diversification of the crop wild relative Brassica cretica Lam. using demographic model selection.</title>
        <authorList>
            <person name="Kioukis A."/>
            <person name="Michalopoulou V.A."/>
            <person name="Briers L."/>
            <person name="Pirintsos S."/>
            <person name="Studholme D.J."/>
            <person name="Pavlidis P."/>
            <person name="Sarris P.F."/>
        </authorList>
    </citation>
    <scope>NUCLEOTIDE SEQUENCE [LARGE SCALE GENOMIC DNA]</scope>
    <source>
        <strain evidence="3">cv. PFS-1207/04</strain>
    </source>
</reference>
<dbReference type="EMBL" id="QGKV02001556">
    <property type="protein sequence ID" value="KAF3516871.1"/>
    <property type="molecule type" value="Genomic_DNA"/>
</dbReference>
<sequence>MVEFEGESSRSSEIAEQETRISEPVNDIDPVGPDSGTEVTPTRLTGASDATESSQTQQIPPTGTLSQDRSLPINQTSTRNELKLESGISPETDTPPMT</sequence>
<evidence type="ECO:0000256" key="1">
    <source>
        <dbReference type="SAM" id="MobiDB-lite"/>
    </source>
</evidence>
<organism evidence="2 3">
    <name type="scientific">Brassica cretica</name>
    <name type="common">Mustard</name>
    <dbReference type="NCBI Taxonomy" id="69181"/>
    <lineage>
        <taxon>Eukaryota</taxon>
        <taxon>Viridiplantae</taxon>
        <taxon>Streptophyta</taxon>
        <taxon>Embryophyta</taxon>
        <taxon>Tracheophyta</taxon>
        <taxon>Spermatophyta</taxon>
        <taxon>Magnoliopsida</taxon>
        <taxon>eudicotyledons</taxon>
        <taxon>Gunneridae</taxon>
        <taxon>Pentapetalae</taxon>
        <taxon>rosids</taxon>
        <taxon>malvids</taxon>
        <taxon>Brassicales</taxon>
        <taxon>Brassicaceae</taxon>
        <taxon>Brassiceae</taxon>
        <taxon>Brassica</taxon>
    </lineage>
</organism>
<feature type="region of interest" description="Disordered" evidence="1">
    <location>
        <begin position="1"/>
        <end position="98"/>
    </location>
</feature>
<name>A0ABQ7ARW8_BRACR</name>
<comment type="caution">
    <text evidence="2">The sequence shown here is derived from an EMBL/GenBank/DDBJ whole genome shotgun (WGS) entry which is preliminary data.</text>
</comment>
<evidence type="ECO:0000313" key="2">
    <source>
        <dbReference type="EMBL" id="KAF3516871.1"/>
    </source>
</evidence>
<dbReference type="Proteomes" id="UP000266723">
    <property type="component" value="Unassembled WGS sequence"/>
</dbReference>
<proteinExistence type="predicted"/>
<accession>A0ABQ7ARW8</accession>